<protein>
    <submittedName>
        <fullName evidence="1">Uncharacterized protein</fullName>
    </submittedName>
</protein>
<name>Q24DH9_TETTS</name>
<gene>
    <name evidence="1" type="ORF">TTHERM_00971940</name>
</gene>
<reference evidence="2" key="1">
    <citation type="journal article" date="2006" name="PLoS Biol.">
        <title>Macronuclear genome sequence of the ciliate Tetrahymena thermophila, a model eukaryote.</title>
        <authorList>
            <person name="Eisen J.A."/>
            <person name="Coyne R.S."/>
            <person name="Wu M."/>
            <person name="Wu D."/>
            <person name="Thiagarajan M."/>
            <person name="Wortman J.R."/>
            <person name="Badger J.H."/>
            <person name="Ren Q."/>
            <person name="Amedeo P."/>
            <person name="Jones K.M."/>
            <person name="Tallon L.J."/>
            <person name="Delcher A.L."/>
            <person name="Salzberg S.L."/>
            <person name="Silva J.C."/>
            <person name="Haas B.J."/>
            <person name="Majoros W.H."/>
            <person name="Farzad M."/>
            <person name="Carlton J.M."/>
            <person name="Smith R.K. Jr."/>
            <person name="Garg J."/>
            <person name="Pearlman R.E."/>
            <person name="Karrer K.M."/>
            <person name="Sun L."/>
            <person name="Manning G."/>
            <person name="Elde N.C."/>
            <person name="Turkewitz A.P."/>
            <person name="Asai D.J."/>
            <person name="Wilkes D.E."/>
            <person name="Wang Y."/>
            <person name="Cai H."/>
            <person name="Collins K."/>
            <person name="Stewart B.A."/>
            <person name="Lee S.R."/>
            <person name="Wilamowska K."/>
            <person name="Weinberg Z."/>
            <person name="Ruzzo W.L."/>
            <person name="Wloga D."/>
            <person name="Gaertig J."/>
            <person name="Frankel J."/>
            <person name="Tsao C.-C."/>
            <person name="Gorovsky M.A."/>
            <person name="Keeling P.J."/>
            <person name="Waller R.F."/>
            <person name="Patron N.J."/>
            <person name="Cherry J.M."/>
            <person name="Stover N.A."/>
            <person name="Krieger C.J."/>
            <person name="del Toro C."/>
            <person name="Ryder H.F."/>
            <person name="Williamson S.C."/>
            <person name="Barbeau R.A."/>
            <person name="Hamilton E.P."/>
            <person name="Orias E."/>
        </authorList>
    </citation>
    <scope>NUCLEOTIDE SEQUENCE [LARGE SCALE GENOMIC DNA]</scope>
    <source>
        <strain evidence="2">SB210</strain>
    </source>
</reference>
<evidence type="ECO:0000313" key="1">
    <source>
        <dbReference type="EMBL" id="EAS05869.2"/>
    </source>
</evidence>
<dbReference type="HOGENOM" id="CLU_271017_0_0_1"/>
<sequence>MDNLKQINIGGNALHIYKLRNEIHFIGNQKGQVEELFYLRFNNPIHGVEILNFSKCKEKIMFQNLALYNTLLMILDEELCWKILGFQKKNSNEQIKSQEIVTIMEYNSNQEYANKIDQVKIKGVNYLSCASIDQSSFFCLISNEINQENVFGLTICLTQKGLNTKFSILNMSSKYPTAYEKRNIYSHKIISDSILGDSENVLQKKNEFVQVFVEQGIDFQQRSIISFLIDKNTHELIQGNIIIENINERLLNYYILAQTKLVLVYDESIKYYDQKSNKIEVLIEGLKIKGANQINENCIYILDHENLSELKVETNGNIKKSELCKIGTQLSDQYFKEGVLLNSNNYFLGRQQDESLAVCELIQKKIVSLKQIYVNYFFSVEYVKVIQELQYNYIYTSKRVTEYTYQLEKHYHSDQAIKNCAVFNISNKLDRLFLTNQISTTCLDYNNQIYMITDECLQTSYFYQLAIKNDKNVFIDSNPEVPEYQFIDKSSYTIYFDCKQIEYKTNKLALVTIQISQNSIVIKIKDDLQEQIVEAKFNVLFTEDILFDNGFLIKDSIFLQVGDQIHILIVNFEMILSGEKDIKKFITNHLIHRLENDEEIEQIFNLNSYQIIGLKQFSQNKIEIYQLNKEKKPYLKKIQEFSLDSLDTIIKIQEYSLKLNNTNYTLKEISFYNKTQKLYFLTNDDLLQNKMNPEKVRSEINYLDIDKMLGFISNTSERSKINFQNVWKGGDKICWVYQNNYIIYLISININQIIDSSNLLENIKFEYRKLEIEDISDSFSLVIVNTFMINSSTLLNVLFSNKDNSIKIQPMKIILSNLSKTNFTSKTMRFNQKPLEFQFIEDVYSPLSIIILSQSEEGLYFINLINKNFVIVSVFQINGFTKIQGLFYSVYCGIVGCFYGCEKYNLNQSTEAISSYKETNIMTINYQKFLEFDQKFICNQEQWVSNFQKDQQKQFQKVIKYISKSNPKESYANHLNIRDEIILQIQSLKETSLFIILVQDKIVLAHLSQIESKEMALTFIYSFEWENSLYHVFKNEIPPQEIDMLEFMKDFKDNMQFKEMIVIKYQCLLSSSNFVVKAQLVALTDDNQLNWLQLDTSIPTIIQSLASTKIDQQVDKLICFNEENKQILIQVNKSDIHQCQLIQEERTGRDYFEIKLINEVYSKNEQILDVALLNNYSAKHRIYTLKQASQSFQINNQNIVILKRGGLMEIYSSNNWNEQQFQGYL</sequence>
<keyword evidence="2" id="KW-1185">Reference proteome</keyword>
<dbReference type="InParanoid" id="Q24DH9"/>
<dbReference type="RefSeq" id="XP_001026114.2">
    <property type="nucleotide sequence ID" value="XM_001026114.2"/>
</dbReference>
<proteinExistence type="predicted"/>
<dbReference type="GeneID" id="7834179"/>
<dbReference type="Proteomes" id="UP000009168">
    <property type="component" value="Unassembled WGS sequence"/>
</dbReference>
<dbReference type="KEGG" id="tet:TTHERM_00971940"/>
<dbReference type="OrthoDB" id="10687674at2759"/>
<evidence type="ECO:0000313" key="2">
    <source>
        <dbReference type="Proteomes" id="UP000009168"/>
    </source>
</evidence>
<dbReference type="EMBL" id="GG662319">
    <property type="protein sequence ID" value="EAS05869.2"/>
    <property type="molecule type" value="Genomic_DNA"/>
</dbReference>
<organism evidence="1 2">
    <name type="scientific">Tetrahymena thermophila (strain SB210)</name>
    <dbReference type="NCBI Taxonomy" id="312017"/>
    <lineage>
        <taxon>Eukaryota</taxon>
        <taxon>Sar</taxon>
        <taxon>Alveolata</taxon>
        <taxon>Ciliophora</taxon>
        <taxon>Intramacronucleata</taxon>
        <taxon>Oligohymenophorea</taxon>
        <taxon>Hymenostomatida</taxon>
        <taxon>Tetrahymenina</taxon>
        <taxon>Tetrahymenidae</taxon>
        <taxon>Tetrahymena</taxon>
    </lineage>
</organism>
<dbReference type="AlphaFoldDB" id="Q24DH9"/>
<accession>Q24DH9</accession>